<proteinExistence type="predicted"/>
<dbReference type="GO" id="GO:0016491">
    <property type="term" value="F:oxidoreductase activity"/>
    <property type="evidence" value="ECO:0007669"/>
    <property type="project" value="UniProtKB-KW"/>
</dbReference>
<comment type="caution">
    <text evidence="5">The sequence shown here is derived from an EMBL/GenBank/DDBJ whole genome shotgun (WGS) entry which is preliminary data.</text>
</comment>
<dbReference type="AlphaFoldDB" id="A0A0F8X8S9"/>
<feature type="transmembrane region" description="Helical" evidence="3">
    <location>
        <begin position="6"/>
        <end position="28"/>
    </location>
</feature>
<keyword evidence="3" id="KW-0812">Transmembrane</keyword>
<gene>
    <name evidence="5" type="ORF">LCGC14_2973330</name>
</gene>
<dbReference type="EMBL" id="LAZR01060516">
    <property type="protein sequence ID" value="KKK65517.1"/>
    <property type="molecule type" value="Genomic_DNA"/>
</dbReference>
<keyword evidence="2" id="KW-0560">Oxidoreductase</keyword>
<dbReference type="InterPro" id="IPR003953">
    <property type="entry name" value="FAD-dep_OxRdtase_2_FAD-bd"/>
</dbReference>
<reference evidence="5" key="1">
    <citation type="journal article" date="2015" name="Nature">
        <title>Complex archaea that bridge the gap between prokaryotes and eukaryotes.</title>
        <authorList>
            <person name="Spang A."/>
            <person name="Saw J.H."/>
            <person name="Jorgensen S.L."/>
            <person name="Zaremba-Niedzwiedzka K."/>
            <person name="Martijn J."/>
            <person name="Lind A.E."/>
            <person name="van Eijk R."/>
            <person name="Schleper C."/>
            <person name="Guy L."/>
            <person name="Ettema T.J."/>
        </authorList>
    </citation>
    <scope>NUCLEOTIDE SEQUENCE</scope>
</reference>
<organism evidence="5">
    <name type="scientific">marine sediment metagenome</name>
    <dbReference type="NCBI Taxonomy" id="412755"/>
    <lineage>
        <taxon>unclassified sequences</taxon>
        <taxon>metagenomes</taxon>
        <taxon>ecological metagenomes</taxon>
    </lineage>
</organism>
<dbReference type="SUPFAM" id="SSF51905">
    <property type="entry name" value="FAD/NAD(P)-binding domain"/>
    <property type="match status" value="1"/>
</dbReference>
<evidence type="ECO:0000259" key="4">
    <source>
        <dbReference type="Pfam" id="PF00890"/>
    </source>
</evidence>
<evidence type="ECO:0000313" key="5">
    <source>
        <dbReference type="EMBL" id="KKK65517.1"/>
    </source>
</evidence>
<keyword evidence="3" id="KW-1133">Transmembrane helix</keyword>
<dbReference type="Gene3D" id="3.50.50.60">
    <property type="entry name" value="FAD/NAD(P)-binding domain"/>
    <property type="match status" value="1"/>
</dbReference>
<name>A0A0F8X8S9_9ZZZZ</name>
<evidence type="ECO:0000256" key="3">
    <source>
        <dbReference type="SAM" id="Phobius"/>
    </source>
</evidence>
<evidence type="ECO:0000256" key="1">
    <source>
        <dbReference type="ARBA" id="ARBA00022630"/>
    </source>
</evidence>
<accession>A0A0F8X8S9</accession>
<dbReference type="InterPro" id="IPR036188">
    <property type="entry name" value="FAD/NAD-bd_sf"/>
</dbReference>
<protein>
    <recommendedName>
        <fullName evidence="4">FAD-dependent oxidoreductase 2 FAD-binding domain-containing protein</fullName>
    </recommendedName>
</protein>
<feature type="domain" description="FAD-dependent oxidoreductase 2 FAD-binding" evidence="4">
    <location>
        <begin position="10"/>
        <end position="139"/>
    </location>
</feature>
<sequence length="190" mass="20965">MHESESISYDLAVIGTGMAGMAAGLFAANRGLSIVQIGGTKEIIFASGLFDLMGVHPVETGHLWQDPWAAIDALVRDLPSHPYARMKKEDIQAAFDEILSSFQEADLNYCRHRNRNANLLTPMGTIKTTYCVPKSMWNGVRALEEKSSCLLIDIRGLKGFSGGLIKDVGKDRWPDLSHHRIVFPGTEHLT</sequence>
<keyword evidence="1" id="KW-0285">Flavoprotein</keyword>
<keyword evidence="3" id="KW-0472">Membrane</keyword>
<feature type="non-terminal residue" evidence="5">
    <location>
        <position position="190"/>
    </location>
</feature>
<dbReference type="Pfam" id="PF00890">
    <property type="entry name" value="FAD_binding_2"/>
    <property type="match status" value="1"/>
</dbReference>
<evidence type="ECO:0000256" key="2">
    <source>
        <dbReference type="ARBA" id="ARBA00023002"/>
    </source>
</evidence>